<proteinExistence type="predicted"/>
<name>A0A1B7X8M4_APHFL</name>
<reference evidence="2 3" key="1">
    <citation type="submission" date="2015-09" db="EMBL/GenBank/DDBJ databases">
        <title>Aphanizomenon flos-aquae WA102.</title>
        <authorList>
            <person name="Driscoll C."/>
        </authorList>
    </citation>
    <scope>NUCLEOTIDE SEQUENCE [LARGE SCALE GENOMIC DNA]</scope>
    <source>
        <strain evidence="2">WA102</strain>
    </source>
</reference>
<dbReference type="EMBL" id="LJOW01000001">
    <property type="protein sequence ID" value="OBQ45731.1"/>
    <property type="molecule type" value="Genomic_DNA"/>
</dbReference>
<dbReference type="Proteomes" id="UP000092093">
    <property type="component" value="Unassembled WGS sequence"/>
</dbReference>
<evidence type="ECO:0000259" key="1">
    <source>
        <dbReference type="Pfam" id="PF05685"/>
    </source>
</evidence>
<dbReference type="InterPro" id="IPR012296">
    <property type="entry name" value="Nuclease_put_TT1808"/>
</dbReference>
<evidence type="ECO:0000313" key="2">
    <source>
        <dbReference type="EMBL" id="OBQ45731.1"/>
    </source>
</evidence>
<dbReference type="Pfam" id="PF05685">
    <property type="entry name" value="Uma2"/>
    <property type="match status" value="1"/>
</dbReference>
<sequence length="193" mass="22165">MTSEAVVFNIKNVVLSDDQFYQLCQINDDWKLEQTSKGELIIMPQVGAISGNRESDFNGYMWLWNLQTTLGNDFSSSTVLTLPNGGKRSPDVAWIVNERWESLNIQEKEKFAKICPDFIIELRSRTDSLSRLQEKMQEYLDSGLRLGWLIDPQNQQVEIYRQNQTVEIVSLPTTLSGEDILPGFILELPVFKD</sequence>
<accession>A0A1B7X8M4</accession>
<dbReference type="CDD" id="cd06260">
    <property type="entry name" value="DUF820-like"/>
    <property type="match status" value="1"/>
</dbReference>
<dbReference type="InterPro" id="IPR008538">
    <property type="entry name" value="Uma2"/>
</dbReference>
<dbReference type="Gene3D" id="3.90.1570.10">
    <property type="entry name" value="tt1808, chain A"/>
    <property type="match status" value="1"/>
</dbReference>
<organism evidence="2 3">
    <name type="scientific">Aphanizomenon flos-aquae WA102</name>
    <dbReference type="NCBI Taxonomy" id="1710896"/>
    <lineage>
        <taxon>Bacteria</taxon>
        <taxon>Bacillati</taxon>
        <taxon>Cyanobacteriota</taxon>
        <taxon>Cyanophyceae</taxon>
        <taxon>Nostocales</taxon>
        <taxon>Aphanizomenonaceae</taxon>
        <taxon>Aphanizomenon</taxon>
    </lineage>
</organism>
<dbReference type="AlphaFoldDB" id="A0A1B7X8M4"/>
<comment type="caution">
    <text evidence="2">The sequence shown here is derived from an EMBL/GenBank/DDBJ whole genome shotgun (WGS) entry which is preliminary data.</text>
</comment>
<feature type="domain" description="Putative restriction endonuclease" evidence="1">
    <location>
        <begin position="18"/>
        <end position="187"/>
    </location>
</feature>
<gene>
    <name evidence="2" type="ORF">AN484_00565</name>
</gene>
<dbReference type="InterPro" id="IPR011335">
    <property type="entry name" value="Restrct_endonuc-II-like"/>
</dbReference>
<dbReference type="SUPFAM" id="SSF52980">
    <property type="entry name" value="Restriction endonuclease-like"/>
    <property type="match status" value="1"/>
</dbReference>
<dbReference type="PANTHER" id="PTHR34107:SF6">
    <property type="entry name" value="SLR0981 PROTEIN"/>
    <property type="match status" value="1"/>
</dbReference>
<evidence type="ECO:0000313" key="3">
    <source>
        <dbReference type="Proteomes" id="UP000092093"/>
    </source>
</evidence>
<dbReference type="PATRIC" id="fig|1710896.3.peg.125"/>
<dbReference type="PANTHER" id="PTHR34107">
    <property type="entry name" value="SLL0198 PROTEIN-RELATED"/>
    <property type="match status" value="1"/>
</dbReference>
<protein>
    <recommendedName>
        <fullName evidence="1">Putative restriction endonuclease domain-containing protein</fullName>
    </recommendedName>
</protein>